<protein>
    <recommendedName>
        <fullName evidence="4 10">2-isopropylmalate synthase</fullName>
        <ecNumber evidence="4 10">2.3.3.13</ecNumber>
    </recommendedName>
    <alternativeName>
        <fullName evidence="10">Alpha-IPM synthase</fullName>
    </alternativeName>
    <alternativeName>
        <fullName evidence="10">Alpha-isopropylmalate synthase</fullName>
    </alternativeName>
</protein>
<dbReference type="SMART" id="SM00917">
    <property type="entry name" value="LeuA_dimer"/>
    <property type="match status" value="1"/>
</dbReference>
<proteinExistence type="inferred from homology"/>
<comment type="function">
    <text evidence="10">Catalyzes the condensation of the acetyl group of acetyl-CoA with 3-methyl-2-oxobutanoate (2-ketoisovalerate) to form 3-carboxy-3-hydroxy-4-methylpentanoate (2-isopropylmalate).</text>
</comment>
<dbReference type="InterPro" id="IPR054692">
    <property type="entry name" value="LeuA-like_post-cat"/>
</dbReference>
<keyword evidence="5 10" id="KW-0432">Leucine biosynthesis</keyword>
<dbReference type="RefSeq" id="WP_006980524.1">
    <property type="nucleotide sequence ID" value="NZ_ABVL01000008.1"/>
</dbReference>
<comment type="similarity">
    <text evidence="3 10">Belongs to the alpha-IPM synthase/homocitrate synthase family. LeuA type 2 subfamily.</text>
</comment>
<dbReference type="InterPro" id="IPR013709">
    <property type="entry name" value="2-isopropylmalate_synth_dimer"/>
</dbReference>
<reference evidence="12 13" key="1">
    <citation type="journal article" date="2011" name="J. Bacteriol.">
        <title>Genome sequence of Chthoniobacter flavus Ellin428, an aerobic heterotrophic soil bacterium.</title>
        <authorList>
            <person name="Kant R."/>
            <person name="van Passel M.W."/>
            <person name="Palva A."/>
            <person name="Lucas S."/>
            <person name="Lapidus A."/>
            <person name="Glavina Del Rio T."/>
            <person name="Dalin E."/>
            <person name="Tice H."/>
            <person name="Bruce D."/>
            <person name="Goodwin L."/>
            <person name="Pitluck S."/>
            <person name="Larimer F.W."/>
            <person name="Land M.L."/>
            <person name="Hauser L."/>
            <person name="Sangwan P."/>
            <person name="de Vos W.M."/>
            <person name="Janssen P.H."/>
            <person name="Smidt H."/>
        </authorList>
    </citation>
    <scope>NUCLEOTIDE SEQUENCE [LARGE SCALE GENOMIC DNA]</scope>
    <source>
        <strain evidence="12 13">Ellin428</strain>
    </source>
</reference>
<dbReference type="SUPFAM" id="SSF89000">
    <property type="entry name" value="post-HMGL domain-like"/>
    <property type="match status" value="1"/>
</dbReference>
<dbReference type="NCBIfam" id="TIGR00970">
    <property type="entry name" value="leuA_yeast"/>
    <property type="match status" value="1"/>
</dbReference>
<dbReference type="Pfam" id="PF00682">
    <property type="entry name" value="HMGL-like"/>
    <property type="match status" value="1"/>
</dbReference>
<keyword evidence="10" id="KW-0963">Cytoplasm</keyword>
<name>B4D232_9BACT</name>
<dbReference type="EMBL" id="ABVL01000008">
    <property type="protein sequence ID" value="EDY19514.1"/>
    <property type="molecule type" value="Genomic_DNA"/>
</dbReference>
<dbReference type="InterPro" id="IPR005668">
    <property type="entry name" value="IPM_Synthase"/>
</dbReference>
<dbReference type="GO" id="GO:0009098">
    <property type="term" value="P:L-leucine biosynthetic process"/>
    <property type="evidence" value="ECO:0007669"/>
    <property type="project" value="UniProtKB-UniRule"/>
</dbReference>
<keyword evidence="6 10" id="KW-0028">Amino-acid biosynthesis</keyword>
<dbReference type="PROSITE" id="PS00815">
    <property type="entry name" value="AIPM_HOMOCIT_SYNTH_1"/>
    <property type="match status" value="1"/>
</dbReference>
<dbReference type="Gene3D" id="3.20.20.70">
    <property type="entry name" value="Aldolase class I"/>
    <property type="match status" value="1"/>
</dbReference>
<accession>B4D232</accession>
<evidence type="ECO:0000256" key="4">
    <source>
        <dbReference type="ARBA" id="ARBA00012973"/>
    </source>
</evidence>
<dbReference type="STRING" id="497964.CfE428DRAFT_3199"/>
<dbReference type="Pfam" id="PF08502">
    <property type="entry name" value="LeuA_dimer"/>
    <property type="match status" value="1"/>
</dbReference>
<evidence type="ECO:0000259" key="11">
    <source>
        <dbReference type="PROSITE" id="PS50991"/>
    </source>
</evidence>
<dbReference type="SUPFAM" id="SSF110921">
    <property type="entry name" value="2-isopropylmalate synthase LeuA, allosteric (dimerisation) domain"/>
    <property type="match status" value="1"/>
</dbReference>
<dbReference type="CDD" id="cd07942">
    <property type="entry name" value="DRE_TIM_LeuA"/>
    <property type="match status" value="1"/>
</dbReference>
<keyword evidence="10" id="KW-0460">Magnesium</keyword>
<dbReference type="Gene3D" id="3.30.160.270">
    <property type="match status" value="1"/>
</dbReference>
<dbReference type="PANTHER" id="PTHR46911:SF1">
    <property type="entry name" value="2-ISOPROPYLMALATE SYNTHASE"/>
    <property type="match status" value="1"/>
</dbReference>
<dbReference type="GO" id="GO:0003852">
    <property type="term" value="F:2-isopropylmalate synthase activity"/>
    <property type="evidence" value="ECO:0007669"/>
    <property type="project" value="UniProtKB-UniRule"/>
</dbReference>
<dbReference type="Proteomes" id="UP000005824">
    <property type="component" value="Unassembled WGS sequence"/>
</dbReference>
<evidence type="ECO:0000256" key="10">
    <source>
        <dbReference type="HAMAP-Rule" id="MF_00572"/>
    </source>
</evidence>
<organism evidence="12 13">
    <name type="scientific">Chthoniobacter flavus Ellin428</name>
    <dbReference type="NCBI Taxonomy" id="497964"/>
    <lineage>
        <taxon>Bacteria</taxon>
        <taxon>Pseudomonadati</taxon>
        <taxon>Verrucomicrobiota</taxon>
        <taxon>Spartobacteria</taxon>
        <taxon>Chthoniobacterales</taxon>
        <taxon>Chthoniobacteraceae</taxon>
        <taxon>Chthoniobacter</taxon>
    </lineage>
</organism>
<comment type="pathway">
    <text evidence="2 10">Amino-acid biosynthesis; L-leucine biosynthesis; L-leucine from 3-methyl-2-oxobutanoate: step 1/4.</text>
</comment>
<dbReference type="HAMAP" id="MF_00572">
    <property type="entry name" value="LeuA_type2"/>
    <property type="match status" value="1"/>
</dbReference>
<dbReference type="Pfam" id="PF22615">
    <property type="entry name" value="IPMS_D2"/>
    <property type="match status" value="1"/>
</dbReference>
<evidence type="ECO:0000256" key="6">
    <source>
        <dbReference type="ARBA" id="ARBA00022605"/>
    </source>
</evidence>
<evidence type="ECO:0000256" key="2">
    <source>
        <dbReference type="ARBA" id="ARBA00004689"/>
    </source>
</evidence>
<evidence type="ECO:0000256" key="5">
    <source>
        <dbReference type="ARBA" id="ARBA00022430"/>
    </source>
</evidence>
<comment type="subunit">
    <text evidence="10">Homodimer.</text>
</comment>
<evidence type="ECO:0000313" key="12">
    <source>
        <dbReference type="EMBL" id="EDY19514.1"/>
    </source>
</evidence>
<sequence>MIFPPSSKYRPFPPIAIPDRQWPNRTLTAAPIWCSVDLRDGNQALAVPMNVSQKLELFDALVKCGFKEIEVGFPSASNTEFAFNRRLIEEGRIPDDVTIQVLVQAREDLIERTVQSLLGAKKVIIHLYNSTSPAQRRVVFGKTKDEIKQIAVQGARWIQERLPRLAGTDVRLQYSPESFSATEVEFAKEISEAVMDVWQPTPERPMILNLPDTVEVAMPNVYADQIEWVSRNIKNRDAIILSLHTHNDRGTGVAATELGLLAGAQRVEGTLFGNGERTGNLDIVNVALNFYMHGIDPKLDFRDMNAMIEIYERCTGMTVPPRQPYAGELVFTAFSGSHQDAIKKGLSEWERTGREHWDVPYLTIDPSDIGREYREVIRVNSQSGKGGVAYLLESEFGIELPKDLQREFGPLANDEVDHLGREVSAAELKGMFWREYIDRVEPWELIHFHADGVDGTFSCRASARRAGEQVKLIGEGNGPIAAFVHALHQSGAARFEVADFKQHALSSGTEAKAIAYIQIRLPDGKTRWGAGEDTNIELASIKAVLSAVNRAAVAPAPALAK</sequence>
<feature type="binding site" evidence="10">
    <location>
        <position position="40"/>
    </location>
    <ligand>
        <name>Mg(2+)</name>
        <dbReference type="ChEBI" id="CHEBI:18420"/>
    </ligand>
</feature>
<comment type="catalytic activity">
    <reaction evidence="1 10">
        <text>3-methyl-2-oxobutanoate + acetyl-CoA + H2O = (2S)-2-isopropylmalate + CoA + H(+)</text>
        <dbReference type="Rhea" id="RHEA:21524"/>
        <dbReference type="ChEBI" id="CHEBI:1178"/>
        <dbReference type="ChEBI" id="CHEBI:11851"/>
        <dbReference type="ChEBI" id="CHEBI:15377"/>
        <dbReference type="ChEBI" id="CHEBI:15378"/>
        <dbReference type="ChEBI" id="CHEBI:57287"/>
        <dbReference type="ChEBI" id="CHEBI:57288"/>
        <dbReference type="EC" id="2.3.3.13"/>
    </reaction>
</comment>
<dbReference type="UniPathway" id="UPA00048">
    <property type="reaction ID" value="UER00070"/>
</dbReference>
<evidence type="ECO:0000256" key="9">
    <source>
        <dbReference type="ARBA" id="ARBA00023304"/>
    </source>
</evidence>
<dbReference type="EC" id="2.3.3.13" evidence="4 10"/>
<evidence type="ECO:0000256" key="8">
    <source>
        <dbReference type="ARBA" id="ARBA00022723"/>
    </source>
</evidence>
<dbReference type="GO" id="GO:0005737">
    <property type="term" value="C:cytoplasm"/>
    <property type="evidence" value="ECO:0007669"/>
    <property type="project" value="UniProtKB-SubCell"/>
</dbReference>
<evidence type="ECO:0000313" key="13">
    <source>
        <dbReference type="Proteomes" id="UP000005824"/>
    </source>
</evidence>
<keyword evidence="7 10" id="KW-0808">Transferase</keyword>
<feature type="binding site" evidence="10">
    <location>
        <position position="246"/>
    </location>
    <ligand>
        <name>Mg(2+)</name>
        <dbReference type="ChEBI" id="CHEBI:18420"/>
    </ligand>
</feature>
<dbReference type="PROSITE" id="PS50991">
    <property type="entry name" value="PYR_CT"/>
    <property type="match status" value="1"/>
</dbReference>
<dbReference type="InterPro" id="IPR013785">
    <property type="entry name" value="Aldolase_TIM"/>
</dbReference>
<dbReference type="eggNOG" id="COG0119">
    <property type="taxonomic scope" value="Bacteria"/>
</dbReference>
<evidence type="ECO:0000256" key="7">
    <source>
        <dbReference type="ARBA" id="ARBA00022679"/>
    </source>
</evidence>
<feature type="binding site" evidence="10">
    <location>
        <position position="244"/>
    </location>
    <ligand>
        <name>Mg(2+)</name>
        <dbReference type="ChEBI" id="CHEBI:18420"/>
    </ligand>
</feature>
<feature type="region of interest" description="Regulatory domain" evidence="10">
    <location>
        <begin position="439"/>
        <end position="561"/>
    </location>
</feature>
<dbReference type="InterPro" id="IPR000891">
    <property type="entry name" value="PYR_CT"/>
</dbReference>
<evidence type="ECO:0000256" key="3">
    <source>
        <dbReference type="ARBA" id="ARBA00009767"/>
    </source>
</evidence>
<feature type="domain" description="Pyruvate carboxyltransferase" evidence="11">
    <location>
        <begin position="31"/>
        <end position="305"/>
    </location>
</feature>
<keyword evidence="13" id="KW-1185">Reference proteome</keyword>
<keyword evidence="9 10" id="KW-0100">Branched-chain amino acid biosynthesis</keyword>
<dbReference type="AlphaFoldDB" id="B4D232"/>
<dbReference type="NCBIfam" id="NF002991">
    <property type="entry name" value="PRK03739.1"/>
    <property type="match status" value="1"/>
</dbReference>
<keyword evidence="8 10" id="KW-0479">Metal-binding</keyword>
<dbReference type="InParanoid" id="B4D232"/>
<dbReference type="InterPro" id="IPR039371">
    <property type="entry name" value="LeuA_N_DRE-TIM"/>
</dbReference>
<evidence type="ECO:0000256" key="1">
    <source>
        <dbReference type="ARBA" id="ARBA00000064"/>
    </source>
</evidence>
<dbReference type="InterPro" id="IPR002034">
    <property type="entry name" value="AIPM/Hcit_synth_CS"/>
</dbReference>
<comment type="cofactor">
    <cofactor evidence="10">
        <name>Mg(2+)</name>
        <dbReference type="ChEBI" id="CHEBI:18420"/>
    </cofactor>
</comment>
<comment type="subcellular location">
    <subcellularLocation>
        <location evidence="10">Cytoplasm</location>
    </subcellularLocation>
</comment>
<feature type="binding site" evidence="10">
    <location>
        <position position="280"/>
    </location>
    <ligand>
        <name>Mg(2+)</name>
        <dbReference type="ChEBI" id="CHEBI:18420"/>
    </ligand>
</feature>
<dbReference type="PANTHER" id="PTHR46911">
    <property type="match status" value="1"/>
</dbReference>
<dbReference type="SUPFAM" id="SSF51569">
    <property type="entry name" value="Aldolase"/>
    <property type="match status" value="1"/>
</dbReference>
<dbReference type="InterPro" id="IPR036230">
    <property type="entry name" value="LeuA_allosteric_dom_sf"/>
</dbReference>
<dbReference type="GO" id="GO:0000287">
    <property type="term" value="F:magnesium ion binding"/>
    <property type="evidence" value="ECO:0007669"/>
    <property type="project" value="UniProtKB-UniRule"/>
</dbReference>
<dbReference type="GO" id="GO:0003985">
    <property type="term" value="F:acetyl-CoA C-acetyltransferase activity"/>
    <property type="evidence" value="ECO:0007669"/>
    <property type="project" value="UniProtKB-UniRule"/>
</dbReference>
<gene>
    <name evidence="10" type="primary">leuA</name>
    <name evidence="12" type="ORF">CfE428DRAFT_3199</name>
</gene>
<dbReference type="PROSITE" id="PS00816">
    <property type="entry name" value="AIPM_HOMOCIT_SYNTH_2"/>
    <property type="match status" value="1"/>
</dbReference>
<comment type="caution">
    <text evidence="12">The sequence shown here is derived from an EMBL/GenBank/DDBJ whole genome shotgun (WGS) entry which is preliminary data.</text>
</comment>